<sequence>MLRRLFACVLTAGLLLIGSPAYAQPPVTETVHEKGVVETFEDVVPSCEFGGPLYVVTTTSNRVLHITEFEDGRVHVTFTDTGTFVAVPKDDPSLPSFTGKFTVWGGFNANGKVVNGTFTFNAHGTGSDGSTFRVNLVDHFNVTPNGTEFFFTHCHDA</sequence>
<evidence type="ECO:0000313" key="2">
    <source>
        <dbReference type="EMBL" id="TDO35135.1"/>
    </source>
</evidence>
<keyword evidence="3" id="KW-1185">Reference proteome</keyword>
<comment type="caution">
    <text evidence="2">The sequence shown here is derived from an EMBL/GenBank/DDBJ whole genome shotgun (WGS) entry which is preliminary data.</text>
</comment>
<reference evidence="2 3" key="1">
    <citation type="submission" date="2019-03" db="EMBL/GenBank/DDBJ databases">
        <title>Genomic Encyclopedia of Type Strains, Phase III (KMG-III): the genomes of soil and plant-associated and newly described type strains.</title>
        <authorList>
            <person name="Whitman W."/>
        </authorList>
    </citation>
    <scope>NUCLEOTIDE SEQUENCE [LARGE SCALE GENOMIC DNA]</scope>
    <source>
        <strain evidence="2 3">VKM Ac-2527</strain>
    </source>
</reference>
<evidence type="ECO:0000256" key="1">
    <source>
        <dbReference type="SAM" id="SignalP"/>
    </source>
</evidence>
<accession>A0A4R6JKR6</accession>
<dbReference type="AlphaFoldDB" id="A0A4R6JKR6"/>
<organism evidence="2 3">
    <name type="scientific">Kribbella caucasensis</name>
    <dbReference type="NCBI Taxonomy" id="2512215"/>
    <lineage>
        <taxon>Bacteria</taxon>
        <taxon>Bacillati</taxon>
        <taxon>Actinomycetota</taxon>
        <taxon>Actinomycetes</taxon>
        <taxon>Propionibacteriales</taxon>
        <taxon>Kribbellaceae</taxon>
        <taxon>Kribbella</taxon>
    </lineage>
</organism>
<keyword evidence="1" id="KW-0732">Signal</keyword>
<evidence type="ECO:0000313" key="3">
    <source>
        <dbReference type="Proteomes" id="UP000295388"/>
    </source>
</evidence>
<gene>
    <name evidence="2" type="ORF">EV643_12421</name>
</gene>
<dbReference type="RefSeq" id="WP_133804605.1">
    <property type="nucleotide sequence ID" value="NZ_SNWQ01000024.1"/>
</dbReference>
<feature type="chain" id="PRO_5020569000" evidence="1">
    <location>
        <begin position="24"/>
        <end position="157"/>
    </location>
</feature>
<dbReference type="OrthoDB" id="5146666at2"/>
<name>A0A4R6JKR6_9ACTN</name>
<feature type="signal peptide" evidence="1">
    <location>
        <begin position="1"/>
        <end position="23"/>
    </location>
</feature>
<protein>
    <submittedName>
        <fullName evidence="2">Uncharacterized protein</fullName>
    </submittedName>
</protein>
<dbReference type="Proteomes" id="UP000295388">
    <property type="component" value="Unassembled WGS sequence"/>
</dbReference>
<proteinExistence type="predicted"/>
<dbReference type="EMBL" id="SNWQ01000024">
    <property type="protein sequence ID" value="TDO35135.1"/>
    <property type="molecule type" value="Genomic_DNA"/>
</dbReference>